<keyword evidence="2" id="KW-1185">Reference proteome</keyword>
<dbReference type="AlphaFoldDB" id="A0A399SIF2"/>
<dbReference type="PROSITE" id="PS51257">
    <property type="entry name" value="PROKAR_LIPOPROTEIN"/>
    <property type="match status" value="1"/>
</dbReference>
<dbReference type="EMBL" id="QWGE01000002">
    <property type="protein sequence ID" value="RIJ41505.1"/>
    <property type="molecule type" value="Genomic_DNA"/>
</dbReference>
<evidence type="ECO:0000313" key="2">
    <source>
        <dbReference type="Proteomes" id="UP000266005"/>
    </source>
</evidence>
<gene>
    <name evidence="1" type="ORF">D1627_05560</name>
</gene>
<dbReference type="RefSeq" id="WP_119431254.1">
    <property type="nucleotide sequence ID" value="NZ_QWGE01000002.1"/>
</dbReference>
<comment type="caution">
    <text evidence="1">The sequence shown here is derived from an EMBL/GenBank/DDBJ whole genome shotgun (WGS) entry which is preliminary data.</text>
</comment>
<proteinExistence type="predicted"/>
<reference evidence="2" key="1">
    <citation type="submission" date="2018-08" db="EMBL/GenBank/DDBJ databases">
        <title>Mucilaginibacter sp. MYSH2.</title>
        <authorList>
            <person name="Seo T."/>
        </authorList>
    </citation>
    <scope>NUCLEOTIDE SEQUENCE [LARGE SCALE GENOMIC DNA]</scope>
    <source>
        <strain evidence="2">KIRAN</strain>
    </source>
</reference>
<name>A0A399SIF2_9BACT</name>
<protein>
    <submittedName>
        <fullName evidence="1">Uncharacterized protein</fullName>
    </submittedName>
</protein>
<dbReference type="Proteomes" id="UP000266005">
    <property type="component" value="Unassembled WGS sequence"/>
</dbReference>
<sequence length="176" mass="19977">MINKIKNRRNILWLVLPLAISACQESARQENDIASTHPELSEKLSRDSLTLPYTDTTNRKLYDRYRITTEQYMHSGDYGVGTMYRGKLAPLDESSHSDAPTHRSMLQKGMKEGVNFAGKYTVVSISCGTNCQQHYVIDRETGKVLDKIESRMGATFNTKSRLLIINPPDSTRNYAQ</sequence>
<accession>A0A399SIF2</accession>
<evidence type="ECO:0000313" key="1">
    <source>
        <dbReference type="EMBL" id="RIJ41505.1"/>
    </source>
</evidence>
<organism evidence="1 2">
    <name type="scientific">Pontibacter oryzae</name>
    <dbReference type="NCBI Taxonomy" id="2304593"/>
    <lineage>
        <taxon>Bacteria</taxon>
        <taxon>Pseudomonadati</taxon>
        <taxon>Bacteroidota</taxon>
        <taxon>Cytophagia</taxon>
        <taxon>Cytophagales</taxon>
        <taxon>Hymenobacteraceae</taxon>
        <taxon>Pontibacter</taxon>
    </lineage>
</organism>
<dbReference type="OrthoDB" id="8757135at2"/>